<evidence type="ECO:0000313" key="1">
    <source>
        <dbReference type="EMBL" id="SEL58208.1"/>
    </source>
</evidence>
<keyword evidence="2" id="KW-1185">Reference proteome</keyword>
<accession>A0A1H7RE24</accession>
<proteinExistence type="predicted"/>
<name>A0A1H7RE24_9BACT</name>
<reference evidence="1 2" key="1">
    <citation type="submission" date="2016-10" db="EMBL/GenBank/DDBJ databases">
        <authorList>
            <person name="de Groot N.N."/>
        </authorList>
    </citation>
    <scope>NUCLEOTIDE SEQUENCE [LARGE SCALE GENOMIC DNA]</scope>
    <source>
        <strain evidence="1 2">DSM 21039</strain>
    </source>
</reference>
<dbReference type="EMBL" id="FOBB01000002">
    <property type="protein sequence ID" value="SEL58208.1"/>
    <property type="molecule type" value="Genomic_DNA"/>
</dbReference>
<dbReference type="AlphaFoldDB" id="A0A1H7RE24"/>
<sequence>MNSDGEPERQMNIAYFSSKPARFGKNIFNST</sequence>
<protein>
    <submittedName>
        <fullName evidence="1">Uncharacterized protein</fullName>
    </submittedName>
</protein>
<organism evidence="1 2">
    <name type="scientific">Chitinophaga rupis</name>
    <dbReference type="NCBI Taxonomy" id="573321"/>
    <lineage>
        <taxon>Bacteria</taxon>
        <taxon>Pseudomonadati</taxon>
        <taxon>Bacteroidota</taxon>
        <taxon>Chitinophagia</taxon>
        <taxon>Chitinophagales</taxon>
        <taxon>Chitinophagaceae</taxon>
        <taxon>Chitinophaga</taxon>
    </lineage>
</organism>
<dbReference type="Proteomes" id="UP000198984">
    <property type="component" value="Unassembled WGS sequence"/>
</dbReference>
<evidence type="ECO:0000313" key="2">
    <source>
        <dbReference type="Proteomes" id="UP000198984"/>
    </source>
</evidence>
<gene>
    <name evidence="1" type="ORF">SAMN04488505_102602</name>
</gene>